<dbReference type="SUPFAM" id="SSF54637">
    <property type="entry name" value="Thioesterase/thiol ester dehydrase-isomerase"/>
    <property type="match status" value="1"/>
</dbReference>
<protein>
    <submittedName>
        <fullName evidence="3">ScbA/BarX family gamma-butyrolactone biosynthesis protein</fullName>
    </submittedName>
</protein>
<feature type="domain" description="A-factor biosynthesis hotdog" evidence="2">
    <location>
        <begin position="202"/>
        <end position="309"/>
    </location>
</feature>
<sequence length="323" mass="36045">MPDTVTRAETEPSGLYRLAIPAQRGWITDVSHELVHRSDPRDIFPTAWCRLSDTEFSVSAQWPRPHRFFAVASGRHQDPLLIAETMRQATMMLAHAELGVPVDDQFVMWDLAYDTVVPGFALEVASGKVLIHLTCSDVRKRGKSIAGMRVDLRFHRGGTVLATSSGRISCTSARAYRRLRQDRLDTVGRPVPLLPGADPYEVGRTAESDVVLTPTPQPNRWRLRLDTTHPTLFRRPNDHVPGILLLEAARQAAVAVTPGHTFLPTSVEIAFHKYAELDSPCWVEAELMPSDDSSRTIVRVRGQQDGEPVFTSELAHTDEDDRS</sequence>
<dbReference type="EMBL" id="JBHMCG010000097">
    <property type="protein sequence ID" value="MFB9574698.1"/>
    <property type="molecule type" value="Genomic_DNA"/>
</dbReference>
<dbReference type="InterPro" id="IPR005509">
    <property type="entry name" value="AfsA_hotdog_dom"/>
</dbReference>
<reference evidence="3 4" key="1">
    <citation type="submission" date="2024-09" db="EMBL/GenBank/DDBJ databases">
        <authorList>
            <person name="Sun Q."/>
            <person name="Mori K."/>
        </authorList>
    </citation>
    <scope>NUCLEOTIDE SEQUENCE [LARGE SCALE GENOMIC DNA]</scope>
    <source>
        <strain evidence="3 4">JCM 3331</strain>
    </source>
</reference>
<accession>A0ABV5RA27</accession>
<evidence type="ECO:0000256" key="1">
    <source>
        <dbReference type="SAM" id="MobiDB-lite"/>
    </source>
</evidence>
<gene>
    <name evidence="3" type="ORF">ACFFTL_20995</name>
</gene>
<dbReference type="InterPro" id="IPR047757">
    <property type="entry name" value="AfsA-like"/>
</dbReference>
<feature type="region of interest" description="Disordered" evidence="1">
    <location>
        <begin position="302"/>
        <end position="323"/>
    </location>
</feature>
<dbReference type="Pfam" id="PF03756">
    <property type="entry name" value="AfsA"/>
    <property type="match status" value="2"/>
</dbReference>
<evidence type="ECO:0000313" key="4">
    <source>
        <dbReference type="Proteomes" id="UP001589710"/>
    </source>
</evidence>
<keyword evidence="4" id="KW-1185">Reference proteome</keyword>
<comment type="caution">
    <text evidence="3">The sequence shown here is derived from an EMBL/GenBank/DDBJ whole genome shotgun (WGS) entry which is preliminary data.</text>
</comment>
<name>A0ABV5RA27_9ACTN</name>
<dbReference type="Proteomes" id="UP001589710">
    <property type="component" value="Unassembled WGS sequence"/>
</dbReference>
<feature type="domain" description="A-factor biosynthesis hotdog" evidence="2">
    <location>
        <begin position="34"/>
        <end position="170"/>
    </location>
</feature>
<dbReference type="RefSeq" id="WP_345518149.1">
    <property type="nucleotide sequence ID" value="NZ_BAAAXD010000045.1"/>
</dbReference>
<dbReference type="InterPro" id="IPR029069">
    <property type="entry name" value="HotDog_dom_sf"/>
</dbReference>
<evidence type="ECO:0000259" key="2">
    <source>
        <dbReference type="Pfam" id="PF03756"/>
    </source>
</evidence>
<evidence type="ECO:0000313" key="3">
    <source>
        <dbReference type="EMBL" id="MFB9574698.1"/>
    </source>
</evidence>
<organism evidence="3 4">
    <name type="scientific">Streptomyces yanii</name>
    <dbReference type="NCBI Taxonomy" id="78510"/>
    <lineage>
        <taxon>Bacteria</taxon>
        <taxon>Bacillati</taxon>
        <taxon>Actinomycetota</taxon>
        <taxon>Actinomycetes</taxon>
        <taxon>Kitasatosporales</taxon>
        <taxon>Streptomycetaceae</taxon>
        <taxon>Streptomyces</taxon>
    </lineage>
</organism>
<proteinExistence type="predicted"/>
<dbReference type="NCBIfam" id="NF041195">
    <property type="entry name" value="ScbA_BarX_GamBu"/>
    <property type="match status" value="1"/>
</dbReference>